<keyword evidence="1" id="KW-1133">Transmembrane helix</keyword>
<reference evidence="2 3" key="1">
    <citation type="journal article" date="2016" name="Nat. Commun.">
        <title>Thousands of microbial genomes shed light on interconnected biogeochemical processes in an aquifer system.</title>
        <authorList>
            <person name="Anantharaman K."/>
            <person name="Brown C.T."/>
            <person name="Hug L.A."/>
            <person name="Sharon I."/>
            <person name="Castelle C.J."/>
            <person name="Probst A.J."/>
            <person name="Thomas B.C."/>
            <person name="Singh A."/>
            <person name="Wilkins M.J."/>
            <person name="Karaoz U."/>
            <person name="Brodie E.L."/>
            <person name="Williams K.H."/>
            <person name="Hubbard S.S."/>
            <person name="Banfield J.F."/>
        </authorList>
    </citation>
    <scope>NUCLEOTIDE SEQUENCE [LARGE SCALE GENOMIC DNA]</scope>
</reference>
<evidence type="ECO:0008006" key="4">
    <source>
        <dbReference type="Google" id="ProtNLM"/>
    </source>
</evidence>
<evidence type="ECO:0000313" key="3">
    <source>
        <dbReference type="Proteomes" id="UP000177698"/>
    </source>
</evidence>
<dbReference type="EMBL" id="MGAG01000037">
    <property type="protein sequence ID" value="OGK39781.1"/>
    <property type="molecule type" value="Genomic_DNA"/>
</dbReference>
<gene>
    <name evidence="2" type="ORF">A2954_05145</name>
</gene>
<sequence>MVIYVVFGLFFIWLIFVTRVLYKIRNHYYNLISRSKKQSIDEILEYLLANDKKHSFAIEKNTKALNEVIERSQMPLQKIGIVRFNPFDRAGGEQSFVIALLNNHNNGLVINFIYTREGMRTFIKKVKEGKGEKYELSDEEQEAVKKSSYY</sequence>
<keyword evidence="1" id="KW-0812">Transmembrane</keyword>
<accession>A0A1F7I8T8</accession>
<comment type="caution">
    <text evidence="2">The sequence shown here is derived from an EMBL/GenBank/DDBJ whole genome shotgun (WGS) entry which is preliminary data.</text>
</comment>
<name>A0A1F7I8T8_9BACT</name>
<dbReference type="Proteomes" id="UP000177698">
    <property type="component" value="Unassembled WGS sequence"/>
</dbReference>
<dbReference type="AlphaFoldDB" id="A0A1F7I8T8"/>
<keyword evidence="1" id="KW-0472">Membrane</keyword>
<dbReference type="Pfam" id="PF14584">
    <property type="entry name" value="DUF4446"/>
    <property type="match status" value="1"/>
</dbReference>
<protein>
    <recommendedName>
        <fullName evidence="4">DUF4446 domain-containing protein</fullName>
    </recommendedName>
</protein>
<evidence type="ECO:0000256" key="1">
    <source>
        <dbReference type="SAM" id="Phobius"/>
    </source>
</evidence>
<feature type="transmembrane region" description="Helical" evidence="1">
    <location>
        <begin position="6"/>
        <end position="22"/>
    </location>
</feature>
<dbReference type="InterPro" id="IPR027981">
    <property type="entry name" value="DUF4446"/>
</dbReference>
<dbReference type="STRING" id="1802056.A2954_05145"/>
<organism evidence="2 3">
    <name type="scientific">Candidatus Roizmanbacteria bacterium RIFCSPLOWO2_01_FULL_37_12</name>
    <dbReference type="NCBI Taxonomy" id="1802056"/>
    <lineage>
        <taxon>Bacteria</taxon>
        <taxon>Candidatus Roizmaniibacteriota</taxon>
    </lineage>
</organism>
<proteinExistence type="predicted"/>
<evidence type="ECO:0000313" key="2">
    <source>
        <dbReference type="EMBL" id="OGK39781.1"/>
    </source>
</evidence>